<keyword evidence="3" id="KW-1185">Reference proteome</keyword>
<evidence type="ECO:0000313" key="2">
    <source>
        <dbReference type="EMBL" id="PIC30244.1"/>
    </source>
</evidence>
<evidence type="ECO:0000313" key="3">
    <source>
        <dbReference type="Proteomes" id="UP000230233"/>
    </source>
</evidence>
<comment type="caution">
    <text evidence="2">The sequence shown here is derived from an EMBL/GenBank/DDBJ whole genome shotgun (WGS) entry which is preliminary data.</text>
</comment>
<dbReference type="Pfam" id="PF01827">
    <property type="entry name" value="FTH"/>
    <property type="match status" value="1"/>
</dbReference>
<proteinExistence type="predicted"/>
<dbReference type="PANTHER" id="PTHR23014:SF1">
    <property type="entry name" value="DUF38 DOMAIN-CONTAINING PROTEIN-RELATED"/>
    <property type="match status" value="1"/>
</dbReference>
<accession>A0A2G5TSL2</accession>
<dbReference type="Proteomes" id="UP000230233">
    <property type="component" value="Chromosome V"/>
</dbReference>
<reference evidence="3" key="1">
    <citation type="submission" date="2017-10" db="EMBL/GenBank/DDBJ databases">
        <title>Rapid genome shrinkage in a self-fertile nematode reveals novel sperm competition proteins.</title>
        <authorList>
            <person name="Yin D."/>
            <person name="Schwarz E.M."/>
            <person name="Thomas C.G."/>
            <person name="Felde R.L."/>
            <person name="Korf I.F."/>
            <person name="Cutter A.D."/>
            <person name="Schartner C.M."/>
            <person name="Ralston E.J."/>
            <person name="Meyer B.J."/>
            <person name="Haag E.S."/>
        </authorList>
    </citation>
    <scope>NUCLEOTIDE SEQUENCE [LARGE SCALE GENOMIC DNA]</scope>
    <source>
        <strain evidence="3">JU1422</strain>
    </source>
</reference>
<dbReference type="PANTHER" id="PTHR23014">
    <property type="entry name" value="F-BOX A PROTEIN"/>
    <property type="match status" value="1"/>
</dbReference>
<dbReference type="InterPro" id="IPR002900">
    <property type="entry name" value="DUF38/FTH_CAE_spp"/>
</dbReference>
<feature type="domain" description="DUF38" evidence="1">
    <location>
        <begin position="118"/>
        <end position="232"/>
    </location>
</feature>
<gene>
    <name evidence="2" type="primary">Cnig_chr_V.g21555</name>
    <name evidence="2" type="ORF">B9Z55_021555</name>
</gene>
<evidence type="ECO:0000259" key="1">
    <source>
        <dbReference type="Pfam" id="PF01827"/>
    </source>
</evidence>
<protein>
    <recommendedName>
        <fullName evidence="1">DUF38 domain-containing protein</fullName>
    </recommendedName>
</protein>
<sequence>MSSPSLLTVALQKVAKNYSNPKIEFLGIPVGSQKIGLQITFSGNPENQKSLYPKGNTLFFEYEDLDNHCKVLWHRSDKNRDQKLKNSNFIDRFFIDFLAQIPMELSRFTVDFFTEDSRFLEAFKRNFETKGSIKTKEIALGVQIPAEIFGILHYTLPGHLKKIEIMTPGDSNEKISIGQEIGDLDQWKLAEILDMEAIDVADTKIEIFKNFREANISFSRFSMENVDELKTVSFGSFFIFQNSNVPQQFRIGSVSNFDIIHELLATHGQPFLDTVEENRVRTSWFFKIPNDPEKTIRISLFTIIMEIARIPKSEIPRGATILG</sequence>
<dbReference type="EMBL" id="PDUG01000005">
    <property type="protein sequence ID" value="PIC30244.1"/>
    <property type="molecule type" value="Genomic_DNA"/>
</dbReference>
<dbReference type="OrthoDB" id="5911267at2759"/>
<dbReference type="AlphaFoldDB" id="A0A2G5TSL2"/>
<name>A0A2G5TSL2_9PELO</name>
<organism evidence="2 3">
    <name type="scientific">Caenorhabditis nigoni</name>
    <dbReference type="NCBI Taxonomy" id="1611254"/>
    <lineage>
        <taxon>Eukaryota</taxon>
        <taxon>Metazoa</taxon>
        <taxon>Ecdysozoa</taxon>
        <taxon>Nematoda</taxon>
        <taxon>Chromadorea</taxon>
        <taxon>Rhabditida</taxon>
        <taxon>Rhabditina</taxon>
        <taxon>Rhabditomorpha</taxon>
        <taxon>Rhabditoidea</taxon>
        <taxon>Rhabditidae</taxon>
        <taxon>Peloderinae</taxon>
        <taxon>Caenorhabditis</taxon>
    </lineage>
</organism>